<feature type="compositionally biased region" description="Polar residues" evidence="1">
    <location>
        <begin position="65"/>
        <end position="75"/>
    </location>
</feature>
<feature type="transmembrane region" description="Helical" evidence="2">
    <location>
        <begin position="93"/>
        <end position="113"/>
    </location>
</feature>
<dbReference type="EMBL" id="CADCUH010000153">
    <property type="protein sequence ID" value="CAA9355917.1"/>
    <property type="molecule type" value="Genomic_DNA"/>
</dbReference>
<organism evidence="3">
    <name type="scientific">uncultured Nocardioidaceae bacterium</name>
    <dbReference type="NCBI Taxonomy" id="253824"/>
    <lineage>
        <taxon>Bacteria</taxon>
        <taxon>Bacillati</taxon>
        <taxon>Actinomycetota</taxon>
        <taxon>Actinomycetes</taxon>
        <taxon>Propionibacteriales</taxon>
        <taxon>Nocardioidaceae</taxon>
        <taxon>environmental samples</taxon>
    </lineage>
</organism>
<evidence type="ECO:0000256" key="1">
    <source>
        <dbReference type="SAM" id="MobiDB-lite"/>
    </source>
</evidence>
<proteinExistence type="predicted"/>
<keyword evidence="2" id="KW-0472">Membrane</keyword>
<evidence type="ECO:0000313" key="3">
    <source>
        <dbReference type="EMBL" id="CAA9355917.1"/>
    </source>
</evidence>
<accession>A0A6J4MCE7</accession>
<name>A0A6J4MCE7_9ACTN</name>
<reference evidence="3" key="1">
    <citation type="submission" date="2020-02" db="EMBL/GenBank/DDBJ databases">
        <authorList>
            <person name="Meier V. D."/>
        </authorList>
    </citation>
    <scope>NUCLEOTIDE SEQUENCE</scope>
    <source>
        <strain evidence="3">AVDCRST_MAG36</strain>
    </source>
</reference>
<sequence length="132" mass="13576">MTWLPADTGRMRGPSGAAALGVLLLLLGFATGTWQTSTSEDGVQVSCAPPIDVTRLPFNGIGADSSRTPAKTSTSEAHRSETACRSATLPLRLVTWTALAVGGLVGLAGWTAARERRTASRGATGVSRPGAR</sequence>
<feature type="region of interest" description="Disordered" evidence="1">
    <location>
        <begin position="58"/>
        <end position="82"/>
    </location>
</feature>
<protein>
    <submittedName>
        <fullName evidence="3">Uncharacterized protein</fullName>
    </submittedName>
</protein>
<evidence type="ECO:0000256" key="2">
    <source>
        <dbReference type="SAM" id="Phobius"/>
    </source>
</evidence>
<dbReference type="AlphaFoldDB" id="A0A6J4MCE7"/>
<keyword evidence="2" id="KW-0812">Transmembrane</keyword>
<gene>
    <name evidence="3" type="ORF">AVDCRST_MAG36-2303</name>
</gene>
<keyword evidence="2" id="KW-1133">Transmembrane helix</keyword>